<reference evidence="2 3" key="1">
    <citation type="journal article" date="2024" name="Front. Microbiol.">
        <title>Novel thermophilic genera Geochorda gen. nov. and Carboxydochorda gen. nov. from the deep terrestrial subsurface reveal the ecophysiological diversity in the class Limnochordia.</title>
        <authorList>
            <person name="Karnachuk O.V."/>
            <person name="Lukina A.P."/>
            <person name="Avakyan M.R."/>
            <person name="Kadnikov V.V."/>
            <person name="Begmatov S."/>
            <person name="Beletsky A.V."/>
            <person name="Vlasova K.G."/>
            <person name="Novikov A.A."/>
            <person name="Shcherbakova V.A."/>
            <person name="Mardanov A.V."/>
            <person name="Ravin N.V."/>
        </authorList>
    </citation>
    <scope>NUCLEOTIDE SEQUENCE [LARGE SCALE GENOMIC DNA]</scope>
    <source>
        <strain evidence="2 3">L945</strain>
    </source>
</reference>
<feature type="chain" id="PRO_5047117324" description="YtkA-like domain-containing protein" evidence="1">
    <location>
        <begin position="27"/>
        <end position="149"/>
    </location>
</feature>
<accession>A0ABZ1C1A8</accession>
<sequence length="149" mass="16292">MSRRAFVVPALTVTLVAALLGATAAAHETKVVGGYRISVGMRVEPPYTDERNGLDLIVKRTSDDSPVEGLEKSLRVELTAPDGQQRSYALRAQFGQPGRYTADWLLTQPGVYRIRVFGYVGSQAIDETFSSHEVRPLSELRFPAAAQQG</sequence>
<gene>
    <name evidence="2" type="ORF">U7230_03520</name>
</gene>
<name>A0ABZ1C1A8_9FIRM</name>
<dbReference type="Proteomes" id="UP001332192">
    <property type="component" value="Chromosome"/>
</dbReference>
<organism evidence="2 3">
    <name type="scientific">Carboxydichorda subterranea</name>
    <dbReference type="NCBI Taxonomy" id="3109565"/>
    <lineage>
        <taxon>Bacteria</taxon>
        <taxon>Bacillati</taxon>
        <taxon>Bacillota</taxon>
        <taxon>Limnochordia</taxon>
        <taxon>Limnochordales</taxon>
        <taxon>Geochordaceae</taxon>
        <taxon>Carboxydichorda</taxon>
    </lineage>
</organism>
<protein>
    <recommendedName>
        <fullName evidence="4">YtkA-like domain-containing protein</fullName>
    </recommendedName>
</protein>
<keyword evidence="1" id="KW-0732">Signal</keyword>
<feature type="signal peptide" evidence="1">
    <location>
        <begin position="1"/>
        <end position="26"/>
    </location>
</feature>
<proteinExistence type="predicted"/>
<dbReference type="EMBL" id="CP141615">
    <property type="protein sequence ID" value="WRP18088.1"/>
    <property type="molecule type" value="Genomic_DNA"/>
</dbReference>
<evidence type="ECO:0000256" key="1">
    <source>
        <dbReference type="SAM" id="SignalP"/>
    </source>
</evidence>
<evidence type="ECO:0000313" key="2">
    <source>
        <dbReference type="EMBL" id="WRP18088.1"/>
    </source>
</evidence>
<dbReference type="RefSeq" id="WP_324717359.1">
    <property type="nucleotide sequence ID" value="NZ_CP141615.1"/>
</dbReference>
<evidence type="ECO:0000313" key="3">
    <source>
        <dbReference type="Proteomes" id="UP001332192"/>
    </source>
</evidence>
<evidence type="ECO:0008006" key="4">
    <source>
        <dbReference type="Google" id="ProtNLM"/>
    </source>
</evidence>
<keyword evidence="3" id="KW-1185">Reference proteome</keyword>